<organism evidence="1 2">
    <name type="scientific">Xanthomarina gelatinilytica</name>
    <dbReference type="NCBI Taxonomy" id="1137281"/>
    <lineage>
        <taxon>Bacteria</taxon>
        <taxon>Pseudomonadati</taxon>
        <taxon>Bacteroidota</taxon>
        <taxon>Flavobacteriia</taxon>
        <taxon>Flavobacteriales</taxon>
        <taxon>Flavobacteriaceae</taxon>
        <taxon>Xanthomarina</taxon>
    </lineage>
</organism>
<reference evidence="1 2" key="1">
    <citation type="submission" date="2012-12" db="EMBL/GenBank/DDBJ databases">
        <title>Genome assembly of Formosa sp. AK20.</title>
        <authorList>
            <person name="Kumar R."/>
            <person name="Khatri I."/>
            <person name="Vaidya B."/>
            <person name="Subramanian S."/>
            <person name="Pinnaka A."/>
        </authorList>
    </citation>
    <scope>NUCLEOTIDE SEQUENCE [LARGE SCALE GENOMIC DNA]</scope>
    <source>
        <strain evidence="1 2">AK20</strain>
    </source>
</reference>
<sequence>MKTLKQFKIFILSVLAITLFNCSDNDDNNTIEGTSYLSVN</sequence>
<dbReference type="Proteomes" id="UP000012024">
    <property type="component" value="Unassembled WGS sequence"/>
</dbReference>
<name>M7MLS4_9FLAO</name>
<dbReference type="EMBL" id="ANLA01000004">
    <property type="protein sequence ID" value="EMQ95835.1"/>
    <property type="molecule type" value="Genomic_DNA"/>
</dbReference>
<evidence type="ECO:0000313" key="1">
    <source>
        <dbReference type="EMBL" id="EMQ95835.1"/>
    </source>
</evidence>
<gene>
    <name evidence="1" type="ORF">D778_01725</name>
</gene>
<proteinExistence type="predicted"/>
<evidence type="ECO:0000313" key="2">
    <source>
        <dbReference type="Proteomes" id="UP000012024"/>
    </source>
</evidence>
<dbReference type="AlphaFoldDB" id="M7MLS4"/>
<comment type="caution">
    <text evidence="1">The sequence shown here is derived from an EMBL/GenBank/DDBJ whole genome shotgun (WGS) entry which is preliminary data.</text>
</comment>
<protein>
    <submittedName>
        <fullName evidence="1">Uncharacterized protein</fullName>
    </submittedName>
</protein>
<keyword evidence="2" id="KW-1185">Reference proteome</keyword>
<dbReference type="PATRIC" id="fig|1137281.3.peg.325"/>
<accession>M7MLS4</accession>